<evidence type="ECO:0000313" key="1">
    <source>
        <dbReference type="EMBL" id="AVP99285.1"/>
    </source>
</evidence>
<name>A0A2P1PWP8_9GAMM</name>
<organism evidence="1 2">
    <name type="scientific">Ahniella affigens</name>
    <dbReference type="NCBI Taxonomy" id="2021234"/>
    <lineage>
        <taxon>Bacteria</taxon>
        <taxon>Pseudomonadati</taxon>
        <taxon>Pseudomonadota</taxon>
        <taxon>Gammaproteobacteria</taxon>
        <taxon>Lysobacterales</taxon>
        <taxon>Rhodanobacteraceae</taxon>
        <taxon>Ahniella</taxon>
    </lineage>
</organism>
<reference evidence="1 2" key="2">
    <citation type="submission" date="2018-03" db="EMBL/GenBank/DDBJ databases">
        <authorList>
            <person name="Keele B.F."/>
        </authorList>
    </citation>
    <scope>NUCLEOTIDE SEQUENCE [LARGE SCALE GENOMIC DNA]</scope>
    <source>
        <strain evidence="1 2">D13</strain>
    </source>
</reference>
<dbReference type="EMBL" id="CP027860">
    <property type="protein sequence ID" value="AVP99285.1"/>
    <property type="molecule type" value="Genomic_DNA"/>
</dbReference>
<evidence type="ECO:0000313" key="2">
    <source>
        <dbReference type="Proteomes" id="UP000241074"/>
    </source>
</evidence>
<accession>A0A2P1PWP8</accession>
<reference evidence="1 2" key="1">
    <citation type="submission" date="2018-03" db="EMBL/GenBank/DDBJ databases">
        <title>Ahniella affigens gen. nov., sp. nov., a gammaproteobacterium isolated from sandy soil near a stream.</title>
        <authorList>
            <person name="Ko Y."/>
            <person name="Kim J.-H."/>
        </authorList>
    </citation>
    <scope>NUCLEOTIDE SEQUENCE [LARGE SCALE GENOMIC DNA]</scope>
    <source>
        <strain evidence="1 2">D13</strain>
    </source>
</reference>
<dbReference type="Proteomes" id="UP000241074">
    <property type="component" value="Chromosome"/>
</dbReference>
<dbReference type="AlphaFoldDB" id="A0A2P1PWP8"/>
<gene>
    <name evidence="1" type="ORF">C7S18_19870</name>
</gene>
<keyword evidence="2" id="KW-1185">Reference proteome</keyword>
<dbReference type="RefSeq" id="WP_106893205.1">
    <property type="nucleotide sequence ID" value="NZ_CP027860.1"/>
</dbReference>
<proteinExistence type="predicted"/>
<dbReference type="KEGG" id="xba:C7S18_19870"/>
<protein>
    <submittedName>
        <fullName evidence="1">Uncharacterized protein</fullName>
    </submittedName>
</protein>
<sequence length="172" mass="18719">MKRLIGTVLVFTCASSSASQCIEREFDADGARNAESVVLFQITSANLEGSPLNAKGRTRGYDVVADVAVAAVLRGEGDLKRIRYVGNSTHCGEHFDVGAYYFGFGSIKDGTLRASIGNVLYVLPLYEEGAPTAKEVKEMISGEAEFPEFFLRHTERHLRGIVCQLPPDSAKK</sequence>